<dbReference type="InterPro" id="IPR013083">
    <property type="entry name" value="Znf_RING/FYVE/PHD"/>
</dbReference>
<dbReference type="InterPro" id="IPR048749">
    <property type="entry name" value="SLX1_C"/>
</dbReference>
<keyword evidence="3 8" id="KW-0227">DNA damage</keyword>
<dbReference type="InterPro" id="IPR035901">
    <property type="entry name" value="GIY-YIG_endonuc_sf"/>
</dbReference>
<keyword evidence="5 8" id="KW-0233">DNA recombination</keyword>
<dbReference type="InterPro" id="IPR027520">
    <property type="entry name" value="Slx1"/>
</dbReference>
<dbReference type="PANTHER" id="PTHR20208:SF10">
    <property type="entry name" value="STRUCTURE-SPECIFIC ENDONUCLEASE SUBUNIT SLX1"/>
    <property type="match status" value="1"/>
</dbReference>
<keyword evidence="7 8" id="KW-0539">Nucleus</keyword>
<dbReference type="AlphaFoldDB" id="A0A9P4QMT2"/>
<dbReference type="PROSITE" id="PS50164">
    <property type="entry name" value="GIY_YIG"/>
    <property type="match status" value="1"/>
</dbReference>
<evidence type="ECO:0000256" key="8">
    <source>
        <dbReference type="HAMAP-Rule" id="MF_03100"/>
    </source>
</evidence>
<dbReference type="Gene3D" id="3.40.1440.10">
    <property type="entry name" value="GIY-YIG endonuclease"/>
    <property type="match status" value="1"/>
</dbReference>
<comment type="caution">
    <text evidence="8">Lacks conserved residue(s) required for the propagation of feature annotation.</text>
</comment>
<evidence type="ECO:0000256" key="4">
    <source>
        <dbReference type="ARBA" id="ARBA00022801"/>
    </source>
</evidence>
<dbReference type="Pfam" id="PF01541">
    <property type="entry name" value="GIY-YIG"/>
    <property type="match status" value="1"/>
</dbReference>
<sequence>MTDKHCPPIPPFYCCYLLRSKNRKSYYIGSTPNPARRLGQHNGDTKGGAKTTSAEGKRPWEMTCIVTGFPSKFAALQFEWAWQNTHLTRHIERDVRDAVPCSPRRRRPVSLDARLKNLNHLLAVQSFGRWPLHVRFFASDTFRAWEKLAAKLRPPLRKSIQIHLTPSDSSPAADMQEESTSRIPDVIRDIPVAYQDRKAHVQKARAILEELVRHRCAVCRVPVDASVSLTLVCPLDSCQALSHMQCLSNRFLREEGLPDALLPLGGTCPGCHSPVRWSTLVNELSLRTRGQREIEKLLKIKRRKKADGAPRPEQQTIEDDDEELDDDWMRHVDDDERG</sequence>
<keyword evidence="4 8" id="KW-0378">Hydrolase</keyword>
<comment type="subunit">
    <text evidence="8">Forms a heterodimer with SLX4.</text>
</comment>
<feature type="region of interest" description="Disordered" evidence="9">
    <location>
        <begin position="29"/>
        <end position="55"/>
    </location>
</feature>
<dbReference type="Gene3D" id="3.30.40.10">
    <property type="entry name" value="Zinc/RING finger domain, C3HC4 (zinc finger)"/>
    <property type="match status" value="1"/>
</dbReference>
<dbReference type="Pfam" id="PF21202">
    <property type="entry name" value="SLX1_C"/>
    <property type="match status" value="1"/>
</dbReference>
<feature type="compositionally biased region" description="Acidic residues" evidence="9">
    <location>
        <begin position="316"/>
        <end position="326"/>
    </location>
</feature>
<comment type="caution">
    <text evidence="11">The sequence shown here is derived from an EMBL/GenBank/DDBJ whole genome shotgun (WGS) entry which is preliminary data.</text>
</comment>
<reference evidence="11" key="1">
    <citation type="journal article" date="2020" name="Stud. Mycol.">
        <title>101 Dothideomycetes genomes: a test case for predicting lifestyles and emergence of pathogens.</title>
        <authorList>
            <person name="Haridas S."/>
            <person name="Albert R."/>
            <person name="Binder M."/>
            <person name="Bloem J."/>
            <person name="Labutti K."/>
            <person name="Salamov A."/>
            <person name="Andreopoulos B."/>
            <person name="Baker S."/>
            <person name="Barry K."/>
            <person name="Bills G."/>
            <person name="Bluhm B."/>
            <person name="Cannon C."/>
            <person name="Castanera R."/>
            <person name="Culley D."/>
            <person name="Daum C."/>
            <person name="Ezra D."/>
            <person name="Gonzalez J."/>
            <person name="Henrissat B."/>
            <person name="Kuo A."/>
            <person name="Liang C."/>
            <person name="Lipzen A."/>
            <person name="Lutzoni F."/>
            <person name="Magnuson J."/>
            <person name="Mondo S."/>
            <person name="Nolan M."/>
            <person name="Ohm R."/>
            <person name="Pangilinan J."/>
            <person name="Park H.-J."/>
            <person name="Ramirez L."/>
            <person name="Alfaro M."/>
            <person name="Sun H."/>
            <person name="Tritt A."/>
            <person name="Yoshinaga Y."/>
            <person name="Zwiers L.-H."/>
            <person name="Turgeon B."/>
            <person name="Goodwin S."/>
            <person name="Spatafora J."/>
            <person name="Crous P."/>
            <person name="Grigoriev I."/>
        </authorList>
    </citation>
    <scope>NUCLEOTIDE SEQUENCE</scope>
    <source>
        <strain evidence="11">CBS 125425</strain>
    </source>
</reference>
<dbReference type="PANTHER" id="PTHR20208">
    <property type="entry name" value="STRUCTURE-SPECIFIC ENDONUCLEASE SUBUNIT SLX1"/>
    <property type="match status" value="1"/>
</dbReference>
<dbReference type="CDD" id="cd10455">
    <property type="entry name" value="GIY-YIG_SLX1"/>
    <property type="match status" value="1"/>
</dbReference>
<comment type="similarity">
    <text evidence="8">Belongs to the SLX1 family.</text>
</comment>
<proteinExistence type="inferred from homology"/>
<evidence type="ECO:0000256" key="6">
    <source>
        <dbReference type="ARBA" id="ARBA00023204"/>
    </source>
</evidence>
<evidence type="ECO:0000313" key="11">
    <source>
        <dbReference type="EMBL" id="KAF2727834.1"/>
    </source>
</evidence>
<feature type="domain" description="GIY-YIG" evidence="10">
    <location>
        <begin position="11"/>
        <end position="92"/>
    </location>
</feature>
<evidence type="ECO:0000313" key="12">
    <source>
        <dbReference type="Proteomes" id="UP000799444"/>
    </source>
</evidence>
<accession>A0A9P4QMT2</accession>
<feature type="region of interest" description="Disordered" evidence="9">
    <location>
        <begin position="302"/>
        <end position="338"/>
    </location>
</feature>
<dbReference type="GO" id="GO:0000724">
    <property type="term" value="P:double-strand break repair via homologous recombination"/>
    <property type="evidence" value="ECO:0007669"/>
    <property type="project" value="TreeGrafter"/>
</dbReference>
<dbReference type="SUPFAM" id="SSF82771">
    <property type="entry name" value="GIY-YIG endonuclease"/>
    <property type="match status" value="1"/>
</dbReference>
<dbReference type="InterPro" id="IPR050381">
    <property type="entry name" value="SLX1_endonuclease"/>
</dbReference>
<dbReference type="EMBL" id="ML996309">
    <property type="protein sequence ID" value="KAF2727834.1"/>
    <property type="molecule type" value="Genomic_DNA"/>
</dbReference>
<gene>
    <name evidence="11" type="ORF">EJ04DRAFT_505083</name>
</gene>
<dbReference type="Proteomes" id="UP000799444">
    <property type="component" value="Unassembled WGS sequence"/>
</dbReference>
<keyword evidence="6 8" id="KW-0234">DNA repair</keyword>
<evidence type="ECO:0000259" key="10">
    <source>
        <dbReference type="PROSITE" id="PS50164"/>
    </source>
</evidence>
<comment type="subcellular location">
    <subcellularLocation>
        <location evidence="8">Nucleus</location>
    </subcellularLocation>
</comment>
<dbReference type="FunFam" id="3.40.1440.10:FF:000006">
    <property type="entry name" value="Structure-specific endonuclease subunit SLX1"/>
    <property type="match status" value="1"/>
</dbReference>
<evidence type="ECO:0000256" key="5">
    <source>
        <dbReference type="ARBA" id="ARBA00023172"/>
    </source>
</evidence>
<dbReference type="GO" id="GO:0008821">
    <property type="term" value="F:crossover junction DNA endonuclease activity"/>
    <property type="evidence" value="ECO:0007669"/>
    <property type="project" value="TreeGrafter"/>
</dbReference>
<dbReference type="GO" id="GO:0017108">
    <property type="term" value="F:5'-flap endonuclease activity"/>
    <property type="evidence" value="ECO:0007669"/>
    <property type="project" value="InterPro"/>
</dbReference>
<dbReference type="InterPro" id="IPR000305">
    <property type="entry name" value="GIY-YIG_endonuc"/>
</dbReference>
<dbReference type="HAMAP" id="MF_03100">
    <property type="entry name" value="Endonuc_su_Slx1"/>
    <property type="match status" value="1"/>
</dbReference>
<evidence type="ECO:0000256" key="2">
    <source>
        <dbReference type="ARBA" id="ARBA00022759"/>
    </source>
</evidence>
<organism evidence="11 12">
    <name type="scientific">Polyplosphaeria fusca</name>
    <dbReference type="NCBI Taxonomy" id="682080"/>
    <lineage>
        <taxon>Eukaryota</taxon>
        <taxon>Fungi</taxon>
        <taxon>Dikarya</taxon>
        <taxon>Ascomycota</taxon>
        <taxon>Pezizomycotina</taxon>
        <taxon>Dothideomycetes</taxon>
        <taxon>Pleosporomycetidae</taxon>
        <taxon>Pleosporales</taxon>
        <taxon>Tetraplosphaeriaceae</taxon>
        <taxon>Polyplosphaeria</taxon>
    </lineage>
</organism>
<keyword evidence="12" id="KW-1185">Reference proteome</keyword>
<keyword evidence="1 8" id="KW-0540">Nuclease</keyword>
<name>A0A9P4QMT2_9PLEO</name>
<dbReference type="GO" id="GO:0033557">
    <property type="term" value="C:Slx1-Slx4 complex"/>
    <property type="evidence" value="ECO:0007669"/>
    <property type="project" value="UniProtKB-UniRule"/>
</dbReference>
<dbReference type="OrthoDB" id="24645at2759"/>
<comment type="function">
    <text evidence="8">Catalytic subunit of the SLX1-SLX4 structure-specific endonuclease that resolves DNA secondary structures generated during DNA repair and recombination. Has endonuclease activity towards branched DNA substrates, introducing single-strand cuts in duplex DNA close to junctions with ss-DNA.</text>
</comment>
<feature type="compositionally biased region" description="Basic and acidic residues" evidence="9">
    <location>
        <begin position="327"/>
        <end position="338"/>
    </location>
</feature>
<comment type="cofactor">
    <cofactor evidence="8">
        <name>a divalent metal cation</name>
        <dbReference type="ChEBI" id="CHEBI:60240"/>
    </cofactor>
</comment>
<evidence type="ECO:0000256" key="3">
    <source>
        <dbReference type="ARBA" id="ARBA00022763"/>
    </source>
</evidence>
<evidence type="ECO:0000256" key="9">
    <source>
        <dbReference type="SAM" id="MobiDB-lite"/>
    </source>
</evidence>
<evidence type="ECO:0000256" key="1">
    <source>
        <dbReference type="ARBA" id="ARBA00022722"/>
    </source>
</evidence>
<keyword evidence="2 8" id="KW-0255">Endonuclease</keyword>
<protein>
    <recommendedName>
        <fullName evidence="10">GIY-YIG domain-containing protein</fullName>
    </recommendedName>
</protein>
<evidence type="ECO:0000256" key="7">
    <source>
        <dbReference type="ARBA" id="ARBA00023242"/>
    </source>
</evidence>